<name>A0A176W818_MARPO</name>
<dbReference type="PANTHER" id="PTHR43586">
    <property type="entry name" value="CYSTEINE DESULFURASE"/>
    <property type="match status" value="1"/>
</dbReference>
<dbReference type="AlphaFoldDB" id="A0A176W818"/>
<feature type="domain" description="Aminotransferase class V" evidence="3">
    <location>
        <begin position="94"/>
        <end position="418"/>
    </location>
</feature>
<dbReference type="InterPro" id="IPR000192">
    <property type="entry name" value="Aminotrans_V_dom"/>
</dbReference>
<dbReference type="InterPro" id="IPR015424">
    <property type="entry name" value="PyrdxlP-dep_Trfase"/>
</dbReference>
<dbReference type="InterPro" id="IPR015422">
    <property type="entry name" value="PyrdxlP-dep_Trfase_small"/>
</dbReference>
<protein>
    <recommendedName>
        <fullName evidence="3">Aminotransferase class V domain-containing protein</fullName>
    </recommendedName>
</protein>
<dbReference type="Gene3D" id="3.90.1150.10">
    <property type="entry name" value="Aspartate Aminotransferase, domain 1"/>
    <property type="match status" value="1"/>
</dbReference>
<evidence type="ECO:0000256" key="2">
    <source>
        <dbReference type="SAM" id="MobiDB-lite"/>
    </source>
</evidence>
<evidence type="ECO:0000256" key="1">
    <source>
        <dbReference type="ARBA" id="ARBA00022898"/>
    </source>
</evidence>
<evidence type="ECO:0000259" key="3">
    <source>
        <dbReference type="Pfam" id="PF00266"/>
    </source>
</evidence>
<gene>
    <name evidence="4" type="ORF">AXG93_1335s1030</name>
</gene>
<feature type="region of interest" description="Disordered" evidence="2">
    <location>
        <begin position="1"/>
        <end position="25"/>
    </location>
</feature>
<dbReference type="PANTHER" id="PTHR43586:SF8">
    <property type="entry name" value="CYSTEINE DESULFURASE 1, CHLOROPLASTIC"/>
    <property type="match status" value="1"/>
</dbReference>
<dbReference type="Proteomes" id="UP000077202">
    <property type="component" value="Unassembled WGS sequence"/>
</dbReference>
<dbReference type="Gene3D" id="3.40.640.10">
    <property type="entry name" value="Type I PLP-dependent aspartate aminotransferase-like (Major domain)"/>
    <property type="match status" value="1"/>
</dbReference>
<dbReference type="EMBL" id="LVLJ01001708">
    <property type="protein sequence ID" value="OAE28612.1"/>
    <property type="molecule type" value="Genomic_DNA"/>
</dbReference>
<evidence type="ECO:0000313" key="5">
    <source>
        <dbReference type="Proteomes" id="UP000077202"/>
    </source>
</evidence>
<keyword evidence="1" id="KW-0663">Pyridoxal phosphate</keyword>
<accession>A0A176W818</accession>
<proteinExistence type="predicted"/>
<reference evidence="4" key="1">
    <citation type="submission" date="2016-03" db="EMBL/GenBank/DDBJ databases">
        <title>Mechanisms controlling the formation of the plant cell surface in tip-growing cells are functionally conserved among land plants.</title>
        <authorList>
            <person name="Honkanen S."/>
            <person name="Jones V.A."/>
            <person name="Morieri G."/>
            <person name="Champion C."/>
            <person name="Hetherington A.J."/>
            <person name="Kelly S."/>
            <person name="Saint-Marcoux D."/>
            <person name="Proust H."/>
            <person name="Prescott H."/>
            <person name="Dolan L."/>
        </authorList>
    </citation>
    <scope>NUCLEOTIDE SEQUENCE [LARGE SCALE GENOMIC DNA]</scope>
    <source>
        <tissue evidence="4">Whole gametophyte</tissue>
    </source>
</reference>
<comment type="caution">
    <text evidence="4">The sequence shown here is derived from an EMBL/GenBank/DDBJ whole genome shotgun (WGS) entry which is preliminary data.</text>
</comment>
<dbReference type="Pfam" id="PF00266">
    <property type="entry name" value="Aminotran_5"/>
    <property type="match status" value="1"/>
</dbReference>
<dbReference type="SUPFAM" id="SSF53383">
    <property type="entry name" value="PLP-dependent transferases"/>
    <property type="match status" value="2"/>
</dbReference>
<sequence length="688" mass="76310">MRIRIKSSSTESKPSKNKTGKGGSTHLSIDEFEAAEAHDFPPTFFEQATSSQKLEWLRSQIIGSQIEFLTPFGKRPILYADHTASGRSLLFIEKYILQHLLPIYGNTHTDDSFVGQRTTQLVEEASAYVKRCLGGVESDALFFCGTGCTAAIKKLQEIMGIAISPPLRKQTLATIEEKKRWVVFVGPYEHHSNLLSWRQSLAEVVEIPLNKDGFIDMDDLRAALQNPVYEGRPKLGSFSACSNVTGIVTHTRTISKLLHAHGCFACFDFAASGPYVEIDMRSGEEDGYDAIFLSPHKFMGGPGTSGLLLMTKRLYLLGTGPPSTCGGGVVDFVNLDERETIYYNNIEKREDAGTPGTVQKVRTALTFWVKEVMGTDFISSRETLLIDTAMSRLRDNPNIKIYGATTVKRIAILSFSVYSTTLDPAEDLYFGLKGGRGAGSPTLAAEDRTSPLRLFMKAGRRNPFISSSKTHGSGSHPMKEFLSPRKERAALRGKPLHGRFVTKLMNDLFGIQGRGGCSCAAPYAHSLLGIDDELSLSIRDAMMKGWGGVKPGWARVSFAYYSTTEEFEFLVAAIEFIAQYGQRFLQVYDFDWQTGDWTFREEYRKLIHDTERIVLGRVKQHWWSGTDAPPSSFARGPHSTQAAMTGKLNPSLLSYLQLAESIAESLPGQPPIRQIPEGLDPNLLTFRV</sequence>
<dbReference type="InterPro" id="IPR015421">
    <property type="entry name" value="PyrdxlP-dep_Trfase_major"/>
</dbReference>
<feature type="compositionally biased region" description="Polar residues" evidence="2">
    <location>
        <begin position="1"/>
        <end position="12"/>
    </location>
</feature>
<organism evidence="4 5">
    <name type="scientific">Marchantia polymorpha subsp. ruderalis</name>
    <dbReference type="NCBI Taxonomy" id="1480154"/>
    <lineage>
        <taxon>Eukaryota</taxon>
        <taxon>Viridiplantae</taxon>
        <taxon>Streptophyta</taxon>
        <taxon>Embryophyta</taxon>
        <taxon>Marchantiophyta</taxon>
        <taxon>Marchantiopsida</taxon>
        <taxon>Marchantiidae</taxon>
        <taxon>Marchantiales</taxon>
        <taxon>Marchantiaceae</taxon>
        <taxon>Marchantia</taxon>
    </lineage>
</organism>
<evidence type="ECO:0000313" key="4">
    <source>
        <dbReference type="EMBL" id="OAE28612.1"/>
    </source>
</evidence>
<keyword evidence="5" id="KW-1185">Reference proteome</keyword>